<feature type="compositionally biased region" description="Basic and acidic residues" evidence="1">
    <location>
        <begin position="89"/>
        <end position="98"/>
    </location>
</feature>
<keyword evidence="2" id="KW-0472">Membrane</keyword>
<name>A0A023B8V1_GRENI</name>
<evidence type="ECO:0000313" key="3">
    <source>
        <dbReference type="EMBL" id="EZG70373.1"/>
    </source>
</evidence>
<feature type="compositionally biased region" description="Basic and acidic residues" evidence="1">
    <location>
        <begin position="119"/>
        <end position="139"/>
    </location>
</feature>
<keyword evidence="4" id="KW-1185">Reference proteome</keyword>
<feature type="region of interest" description="Disordered" evidence="1">
    <location>
        <begin position="119"/>
        <end position="203"/>
    </location>
</feature>
<feature type="region of interest" description="Disordered" evidence="1">
    <location>
        <begin position="244"/>
        <end position="277"/>
    </location>
</feature>
<feature type="compositionally biased region" description="Polar residues" evidence="1">
    <location>
        <begin position="183"/>
        <end position="198"/>
    </location>
</feature>
<feature type="region of interest" description="Disordered" evidence="1">
    <location>
        <begin position="89"/>
        <end position="108"/>
    </location>
</feature>
<evidence type="ECO:0000256" key="1">
    <source>
        <dbReference type="SAM" id="MobiDB-lite"/>
    </source>
</evidence>
<feature type="compositionally biased region" description="Basic and acidic residues" evidence="1">
    <location>
        <begin position="268"/>
        <end position="277"/>
    </location>
</feature>
<reference evidence="3" key="1">
    <citation type="submission" date="2013-12" db="EMBL/GenBank/DDBJ databases">
        <authorList>
            <person name="Omoto C.K."/>
            <person name="Sibley D."/>
            <person name="Venepally P."/>
            <person name="Hadjithomas M."/>
            <person name="Karamycheva S."/>
            <person name="Brunk B."/>
            <person name="Roos D."/>
            <person name="Caler E."/>
            <person name="Lorenzi H."/>
        </authorList>
    </citation>
    <scope>NUCLEOTIDE SEQUENCE</scope>
</reference>
<feature type="compositionally biased region" description="Polar residues" evidence="1">
    <location>
        <begin position="143"/>
        <end position="153"/>
    </location>
</feature>
<dbReference type="Proteomes" id="UP000019763">
    <property type="component" value="Unassembled WGS sequence"/>
</dbReference>
<proteinExistence type="predicted"/>
<protein>
    <submittedName>
        <fullName evidence="3">Transmembrane protein</fullName>
    </submittedName>
</protein>
<organism evidence="3 4">
    <name type="scientific">Gregarina niphandrodes</name>
    <name type="common">Septate eugregarine</name>
    <dbReference type="NCBI Taxonomy" id="110365"/>
    <lineage>
        <taxon>Eukaryota</taxon>
        <taxon>Sar</taxon>
        <taxon>Alveolata</taxon>
        <taxon>Apicomplexa</taxon>
        <taxon>Conoidasida</taxon>
        <taxon>Gregarinasina</taxon>
        <taxon>Eugregarinorida</taxon>
        <taxon>Gregarinidae</taxon>
        <taxon>Gregarina</taxon>
    </lineage>
</organism>
<feature type="transmembrane region" description="Helical" evidence="2">
    <location>
        <begin position="21"/>
        <end position="44"/>
    </location>
</feature>
<evidence type="ECO:0000256" key="2">
    <source>
        <dbReference type="SAM" id="Phobius"/>
    </source>
</evidence>
<feature type="compositionally biased region" description="Polar residues" evidence="1">
    <location>
        <begin position="244"/>
        <end position="260"/>
    </location>
</feature>
<comment type="caution">
    <text evidence="3">The sequence shown here is derived from an EMBL/GenBank/DDBJ whole genome shotgun (WGS) entry which is preliminary data.</text>
</comment>
<accession>A0A023B8V1</accession>
<keyword evidence="2 3" id="KW-0812">Transmembrane</keyword>
<feature type="compositionally biased region" description="Basic and acidic residues" evidence="1">
    <location>
        <begin position="154"/>
        <end position="169"/>
    </location>
</feature>
<evidence type="ECO:0000313" key="4">
    <source>
        <dbReference type="Proteomes" id="UP000019763"/>
    </source>
</evidence>
<dbReference type="RefSeq" id="XP_011129949.1">
    <property type="nucleotide sequence ID" value="XM_011131647.1"/>
</dbReference>
<dbReference type="VEuPathDB" id="CryptoDB:GNI_056010"/>
<dbReference type="AlphaFoldDB" id="A0A023B8V1"/>
<dbReference type="GeneID" id="22912072"/>
<sequence length="277" mass="31397">MGGVTTEGRKKWKPSREDVRYMTLYTMGICALLVVSFVFMIGWLKSVRRIYGVGGNGWERKNYLMVMREKYSLEASDELERYKEQYKKELLPAKRDEPPSPNKSPTSLSIMSFLLGNHHQDTGYHHQDDGYHHQDDSHRTAVSHLQNTRQNTSPREKAKNTRPNGDRSKRGNAFATTPPEVPSSLSQTGNVGTQNHTSTHPHKFRRWLSRKASVQQPLTTANITPTKSPTQDIPADTIVVDIKPSNNKNNNKTDGISGVSTIDDDDEVSRKSISDWF</sequence>
<dbReference type="EMBL" id="AFNH02000425">
    <property type="protein sequence ID" value="EZG70373.1"/>
    <property type="molecule type" value="Genomic_DNA"/>
</dbReference>
<keyword evidence="2" id="KW-1133">Transmembrane helix</keyword>
<gene>
    <name evidence="3" type="ORF">GNI_056010</name>
</gene>